<evidence type="ECO:0000313" key="3">
    <source>
        <dbReference type="Proteomes" id="UP000647424"/>
    </source>
</evidence>
<gene>
    <name evidence="2" type="ORF">IC609_07690</name>
</gene>
<protein>
    <submittedName>
        <fullName evidence="2">Type IV toxin-antitoxin system AbiEi family antitoxin domain-containing protein</fullName>
    </submittedName>
</protein>
<sequence length="199" mass="22003">MLGMIMPTSDSTSKALLRPSDALAHGRSRQYLAQLARKGLLQKVARGLYALPQRQATEFASLAEIASKYPQVQVCLLSALAFHGLTTQAPFEIWIAVGNKARAPQPDYPPVRTVRFSGAALTEGVEVHHIEGIPVRVTSVAKTIADCFKYRNKIGLDVALEALKEAWHAKRVTMDELWHFGQICRVHNVMRPYLEGLSA</sequence>
<dbReference type="Proteomes" id="UP000647424">
    <property type="component" value="Unassembled WGS sequence"/>
</dbReference>
<organism evidence="2 3">
    <name type="scientific">Limnohabitans radicicola</name>
    <dbReference type="NCBI Taxonomy" id="2771427"/>
    <lineage>
        <taxon>Bacteria</taxon>
        <taxon>Pseudomonadati</taxon>
        <taxon>Pseudomonadota</taxon>
        <taxon>Betaproteobacteria</taxon>
        <taxon>Burkholderiales</taxon>
        <taxon>Comamonadaceae</taxon>
        <taxon>Limnohabitans</taxon>
    </lineage>
</organism>
<dbReference type="Pfam" id="PF13338">
    <property type="entry name" value="AbiEi_4"/>
    <property type="match status" value="1"/>
</dbReference>
<keyword evidence="3" id="KW-1185">Reference proteome</keyword>
<accession>A0A927IL74</accession>
<dbReference type="InterPro" id="IPR025159">
    <property type="entry name" value="AbiEi_N"/>
</dbReference>
<comment type="caution">
    <text evidence="2">The sequence shown here is derived from an EMBL/GenBank/DDBJ whole genome shotgun (WGS) entry which is preliminary data.</text>
</comment>
<evidence type="ECO:0000313" key="2">
    <source>
        <dbReference type="EMBL" id="MBD8050423.1"/>
    </source>
</evidence>
<name>A0A927IL74_9BURK</name>
<reference evidence="2" key="1">
    <citation type="submission" date="2020-09" db="EMBL/GenBank/DDBJ databases">
        <title>Genome seq and assembly of Limnohabitants sp.</title>
        <authorList>
            <person name="Chhetri G."/>
        </authorList>
    </citation>
    <scope>NUCLEOTIDE SEQUENCE</scope>
    <source>
        <strain evidence="2">JUR4</strain>
    </source>
</reference>
<proteinExistence type="predicted"/>
<evidence type="ECO:0000259" key="1">
    <source>
        <dbReference type="Pfam" id="PF13338"/>
    </source>
</evidence>
<dbReference type="EMBL" id="JACYFT010000001">
    <property type="protein sequence ID" value="MBD8050423.1"/>
    <property type="molecule type" value="Genomic_DNA"/>
</dbReference>
<feature type="domain" description="AbiEi antitoxin N-terminal" evidence="1">
    <location>
        <begin position="16"/>
        <end position="52"/>
    </location>
</feature>
<dbReference type="AlphaFoldDB" id="A0A927IL74"/>